<accession>A0A157ZGD6</accession>
<dbReference type="InterPro" id="IPR003848">
    <property type="entry name" value="DUF218"/>
</dbReference>
<keyword evidence="1" id="KW-0472">Membrane</keyword>
<dbReference type="Gene3D" id="3.40.50.620">
    <property type="entry name" value="HUPs"/>
    <property type="match status" value="1"/>
</dbReference>
<protein>
    <recommendedName>
        <fullName evidence="2">DUF218 domain-containing protein</fullName>
    </recommendedName>
</protein>
<dbReference type="PANTHER" id="PTHR30336">
    <property type="entry name" value="INNER MEMBRANE PROTEIN, PROBABLE PERMEASE"/>
    <property type="match status" value="1"/>
</dbReference>
<dbReference type="GO" id="GO:0000270">
    <property type="term" value="P:peptidoglycan metabolic process"/>
    <property type="evidence" value="ECO:0007669"/>
    <property type="project" value="TreeGrafter"/>
</dbReference>
<keyword evidence="4" id="KW-1185">Reference proteome</keyword>
<dbReference type="CDD" id="cd06259">
    <property type="entry name" value="YdcF-like"/>
    <property type="match status" value="1"/>
</dbReference>
<keyword evidence="1" id="KW-1133">Transmembrane helix</keyword>
<dbReference type="InterPro" id="IPR051599">
    <property type="entry name" value="Cell_Envelope_Assoc"/>
</dbReference>
<dbReference type="EMBL" id="FCOX02000002">
    <property type="protein sequence ID" value="SAK43987.1"/>
    <property type="molecule type" value="Genomic_DNA"/>
</dbReference>
<feature type="domain" description="DUF218" evidence="2">
    <location>
        <begin position="64"/>
        <end position="225"/>
    </location>
</feature>
<keyword evidence="1" id="KW-0812">Transmembrane</keyword>
<evidence type="ECO:0000313" key="3">
    <source>
        <dbReference type="EMBL" id="SAK43987.1"/>
    </source>
</evidence>
<name>A0A157ZGD6_9BURK</name>
<evidence type="ECO:0000313" key="4">
    <source>
        <dbReference type="Proteomes" id="UP000071859"/>
    </source>
</evidence>
<evidence type="ECO:0000259" key="2">
    <source>
        <dbReference type="Pfam" id="PF02698"/>
    </source>
</evidence>
<dbReference type="PANTHER" id="PTHR30336:SF4">
    <property type="entry name" value="ENVELOPE BIOGENESIS FACTOR ELYC"/>
    <property type="match status" value="1"/>
</dbReference>
<proteinExistence type="predicted"/>
<dbReference type="OrthoDB" id="9809813at2"/>
<dbReference type="GO" id="GO:0043164">
    <property type="term" value="P:Gram-negative-bacterium-type cell wall biogenesis"/>
    <property type="evidence" value="ECO:0007669"/>
    <property type="project" value="TreeGrafter"/>
</dbReference>
<comment type="caution">
    <text evidence="3">The sequence shown here is derived from an EMBL/GenBank/DDBJ whole genome shotgun (WGS) entry which is preliminary data.</text>
</comment>
<dbReference type="RefSeq" id="WP_062601835.1">
    <property type="nucleotide sequence ID" value="NZ_FCOX02000002.1"/>
</dbReference>
<dbReference type="Pfam" id="PF02698">
    <property type="entry name" value="DUF218"/>
    <property type="match status" value="1"/>
</dbReference>
<dbReference type="AlphaFoldDB" id="A0A157ZGD6"/>
<dbReference type="GO" id="GO:0005886">
    <property type="term" value="C:plasma membrane"/>
    <property type="evidence" value="ECO:0007669"/>
    <property type="project" value="TreeGrafter"/>
</dbReference>
<dbReference type="InterPro" id="IPR014729">
    <property type="entry name" value="Rossmann-like_a/b/a_fold"/>
</dbReference>
<gene>
    <name evidence="3" type="ORF">AWB78_00465</name>
</gene>
<feature type="transmembrane region" description="Helical" evidence="1">
    <location>
        <begin position="24"/>
        <end position="44"/>
    </location>
</feature>
<organism evidence="3 4">
    <name type="scientific">Caballeronia calidae</name>
    <dbReference type="NCBI Taxonomy" id="1777139"/>
    <lineage>
        <taxon>Bacteria</taxon>
        <taxon>Pseudomonadati</taxon>
        <taxon>Pseudomonadota</taxon>
        <taxon>Betaproteobacteria</taxon>
        <taxon>Burkholderiales</taxon>
        <taxon>Burkholderiaceae</taxon>
        <taxon>Caballeronia</taxon>
    </lineage>
</organism>
<sequence>MVLIALLVVFLAFFVVWKKRRIAIVLVAGTVFWLLGSLLAGPLVQLASHGYDSMNEPRFEPRTAIIVLGGGTGYDRDRRLVPKGDSMTRIDLAASLYKRCIQTEKACFVVVSGGNPQHHEQSEADLYGGLLVDAGVRRSDLIIENTSLDTYENARNTEKILRSRQYDTSVLVTSSLHMRRALLAFNAFDLHPQPAVATVRKARTWWVPRLRGWFDSSNALHELVGIVRFHVWRWIGLY</sequence>
<reference evidence="3" key="1">
    <citation type="submission" date="2016-01" db="EMBL/GenBank/DDBJ databases">
        <authorList>
            <person name="Peeters C."/>
        </authorList>
    </citation>
    <scope>NUCLEOTIDE SEQUENCE</scope>
    <source>
        <strain evidence="3">LMG 29321</strain>
    </source>
</reference>
<dbReference type="Proteomes" id="UP000071859">
    <property type="component" value="Unassembled WGS sequence"/>
</dbReference>
<evidence type="ECO:0000256" key="1">
    <source>
        <dbReference type="SAM" id="Phobius"/>
    </source>
</evidence>